<evidence type="ECO:0000256" key="1">
    <source>
        <dbReference type="ARBA" id="ARBA00004141"/>
    </source>
</evidence>
<keyword evidence="5 9" id="KW-0812">Transmembrane</keyword>
<evidence type="ECO:0000256" key="5">
    <source>
        <dbReference type="ARBA" id="ARBA00022692"/>
    </source>
</evidence>
<dbReference type="GO" id="GO:0006884">
    <property type="term" value="P:cell volume homeostasis"/>
    <property type="evidence" value="ECO:0007669"/>
    <property type="project" value="TreeGrafter"/>
</dbReference>
<proteinExistence type="inferred from homology"/>
<dbReference type="GO" id="GO:0055064">
    <property type="term" value="P:chloride ion homeostasis"/>
    <property type="evidence" value="ECO:0007669"/>
    <property type="project" value="TreeGrafter"/>
</dbReference>
<dbReference type="GO" id="GO:0015379">
    <property type="term" value="F:potassium:chloride symporter activity"/>
    <property type="evidence" value="ECO:0007669"/>
    <property type="project" value="TreeGrafter"/>
</dbReference>
<feature type="compositionally biased region" description="Basic and acidic residues" evidence="8">
    <location>
        <begin position="606"/>
        <end position="617"/>
    </location>
</feature>
<evidence type="ECO:0000313" key="12">
    <source>
        <dbReference type="Proteomes" id="UP000677054"/>
    </source>
</evidence>
<evidence type="ECO:0000259" key="10">
    <source>
        <dbReference type="Pfam" id="PF00324"/>
    </source>
</evidence>
<feature type="transmembrane region" description="Helical" evidence="9">
    <location>
        <begin position="432"/>
        <end position="454"/>
    </location>
</feature>
<feature type="transmembrane region" description="Helical" evidence="9">
    <location>
        <begin position="157"/>
        <end position="181"/>
    </location>
</feature>
<dbReference type="GO" id="GO:0055075">
    <property type="term" value="P:potassium ion homeostasis"/>
    <property type="evidence" value="ECO:0007669"/>
    <property type="project" value="TreeGrafter"/>
</dbReference>
<feature type="transmembrane region" description="Helical" evidence="9">
    <location>
        <begin position="230"/>
        <end position="249"/>
    </location>
</feature>
<dbReference type="FunFam" id="1.20.1740.10:FF:000013">
    <property type="entry name" value="Solute carrier family 12 member"/>
    <property type="match status" value="1"/>
</dbReference>
<dbReference type="OrthoDB" id="2020542at2759"/>
<reference evidence="11" key="1">
    <citation type="submission" date="2020-11" db="EMBL/GenBank/DDBJ databases">
        <authorList>
            <person name="Tran Van P."/>
        </authorList>
    </citation>
    <scope>NUCLEOTIDE SEQUENCE</scope>
</reference>
<keyword evidence="6 9" id="KW-1133">Transmembrane helix</keyword>
<evidence type="ECO:0000256" key="7">
    <source>
        <dbReference type="ARBA" id="ARBA00023136"/>
    </source>
</evidence>
<dbReference type="PANTHER" id="PTHR11827">
    <property type="entry name" value="SOLUTE CARRIER FAMILY 12, CATION COTRANSPORTERS"/>
    <property type="match status" value="1"/>
</dbReference>
<feature type="non-terminal residue" evidence="11">
    <location>
        <position position="617"/>
    </location>
</feature>
<organism evidence="11">
    <name type="scientific">Darwinula stevensoni</name>
    <dbReference type="NCBI Taxonomy" id="69355"/>
    <lineage>
        <taxon>Eukaryota</taxon>
        <taxon>Metazoa</taxon>
        <taxon>Ecdysozoa</taxon>
        <taxon>Arthropoda</taxon>
        <taxon>Crustacea</taxon>
        <taxon>Oligostraca</taxon>
        <taxon>Ostracoda</taxon>
        <taxon>Podocopa</taxon>
        <taxon>Podocopida</taxon>
        <taxon>Darwinulocopina</taxon>
        <taxon>Darwinuloidea</taxon>
        <taxon>Darwinulidae</taxon>
        <taxon>Darwinula</taxon>
    </lineage>
</organism>
<protein>
    <recommendedName>
        <fullName evidence="3">Solute carrier family 12 member 9</fullName>
    </recommendedName>
</protein>
<evidence type="ECO:0000256" key="3">
    <source>
        <dbReference type="ARBA" id="ARBA00019359"/>
    </source>
</evidence>
<feature type="region of interest" description="Disordered" evidence="8">
    <location>
        <begin position="598"/>
        <end position="617"/>
    </location>
</feature>
<feature type="transmembrane region" description="Helical" evidence="9">
    <location>
        <begin position="111"/>
        <end position="136"/>
    </location>
</feature>
<dbReference type="InterPro" id="IPR004842">
    <property type="entry name" value="SLC12A_fam"/>
</dbReference>
<evidence type="ECO:0000256" key="6">
    <source>
        <dbReference type="ARBA" id="ARBA00022989"/>
    </source>
</evidence>
<feature type="transmembrane region" description="Helical" evidence="9">
    <location>
        <begin position="201"/>
        <end position="223"/>
    </location>
</feature>
<evidence type="ECO:0000256" key="4">
    <source>
        <dbReference type="ARBA" id="ARBA00022448"/>
    </source>
</evidence>
<evidence type="ECO:0000256" key="9">
    <source>
        <dbReference type="SAM" id="Phobius"/>
    </source>
</evidence>
<dbReference type="Proteomes" id="UP000677054">
    <property type="component" value="Unassembled WGS sequence"/>
</dbReference>
<gene>
    <name evidence="11" type="ORF">DSTB1V02_LOCUS3728</name>
</gene>
<keyword evidence="7 9" id="KW-0472">Membrane</keyword>
<feature type="transmembrane region" description="Helical" evidence="9">
    <location>
        <begin position="84"/>
        <end position="105"/>
    </location>
</feature>
<feature type="transmembrane region" description="Helical" evidence="9">
    <location>
        <begin position="304"/>
        <end position="322"/>
    </location>
</feature>
<evidence type="ECO:0000256" key="8">
    <source>
        <dbReference type="SAM" id="MobiDB-lite"/>
    </source>
</evidence>
<keyword evidence="4" id="KW-0813">Transport</keyword>
<dbReference type="Gene3D" id="1.20.1740.10">
    <property type="entry name" value="Amino acid/polyamine transporter I"/>
    <property type="match status" value="1"/>
</dbReference>
<accession>A0A7R8X6M5</accession>
<evidence type="ECO:0000256" key="2">
    <source>
        <dbReference type="ARBA" id="ARBA00010593"/>
    </source>
</evidence>
<feature type="transmembrane region" description="Helical" evidence="9">
    <location>
        <begin position="343"/>
        <end position="366"/>
    </location>
</feature>
<feature type="domain" description="Amino acid permease/ SLC12A" evidence="10">
    <location>
        <begin position="85"/>
        <end position="572"/>
    </location>
</feature>
<dbReference type="Pfam" id="PF00324">
    <property type="entry name" value="AA_permease"/>
    <property type="match status" value="1"/>
</dbReference>
<comment type="subcellular location">
    <subcellularLocation>
        <location evidence="1">Membrane</location>
        <topology evidence="1">Multi-pass membrane protein</topology>
    </subcellularLocation>
</comment>
<dbReference type="GO" id="GO:0016020">
    <property type="term" value="C:membrane"/>
    <property type="evidence" value="ECO:0007669"/>
    <property type="project" value="UniProtKB-SubCell"/>
</dbReference>
<name>A0A7R8X6M5_9CRUS</name>
<dbReference type="EMBL" id="LR900022">
    <property type="protein sequence ID" value="CAD7243816.1"/>
    <property type="molecule type" value="Genomic_DNA"/>
</dbReference>
<sequence length="617" mass="67726">MNENETTGSLPEVGVRRTEHSPLLPISQRRLFLSLSGVAQEELNNSTHEANITIESTGIQTNSQEPQPVPNVPERRSLGSFAGVFAPVLLSMFSTLLFLRVGFIVGNAGLLLAFGSFLIAYGILFFTVLSISAISTNGAIEGVMISRTLGPEFGGSIGLLFFLANVFSSSLYITGCVEGIIEDFGPGGDLGHIFPDGRWWEFLYGSIINFFNLLVCLVGAGFFAKISVGILSTVILCLLSVILSFFIYAHKVFQVELPEKNHLFQNITNFTADYTGFSMKSFSENLLPDYWKDYTRPDVPPVDFATVFAVLFSGVTGIMIGANMSGDLKDPSRSIPRGTLMAVLASMTSYISLSFLVAATCSRLLLQNNYVFMLGINVWPPFVTIGIITATESAALSNLIGASRILEALAKDELFGILLKPMTWGSQRGNPLAAVVFSWFLVQLIILIGSLNMIAQITSVFFLLSYCATNLACLGLELASAPNFRPNFEYFHWSTALLGLVGTLTMMFVISALYSAVSLLLCVLLVIALHLRSPPINWGSISQALIFHQVRKYLLMLDIRKSHVKFWRPQVLLLVANPRSSCPLIQFANNLKKSKSMGMNRHIRTRSRDDPKVSALR</sequence>
<keyword evidence="12" id="KW-1185">Reference proteome</keyword>
<feature type="transmembrane region" description="Helical" evidence="9">
    <location>
        <begin position="378"/>
        <end position="401"/>
    </location>
</feature>
<dbReference type="EMBL" id="CAJPEV010000505">
    <property type="protein sequence ID" value="CAG0885927.1"/>
    <property type="molecule type" value="Genomic_DNA"/>
</dbReference>
<feature type="transmembrane region" description="Helical" evidence="9">
    <location>
        <begin position="490"/>
        <end position="508"/>
    </location>
</feature>
<comment type="similarity">
    <text evidence="2">Belongs to the SLC12A transporter family.</text>
</comment>
<dbReference type="PANTHER" id="PTHR11827:SF72">
    <property type="entry name" value="GH08340P"/>
    <property type="match status" value="1"/>
</dbReference>
<dbReference type="AlphaFoldDB" id="A0A7R8X6M5"/>
<evidence type="ECO:0000313" key="11">
    <source>
        <dbReference type="EMBL" id="CAD7243816.1"/>
    </source>
</evidence>
<dbReference type="InterPro" id="IPR004841">
    <property type="entry name" value="AA-permease/SLC12A_dom"/>
</dbReference>
<feature type="transmembrane region" description="Helical" evidence="9">
    <location>
        <begin position="460"/>
        <end position="478"/>
    </location>
</feature>